<sequence>SQRTADVCLVHCSCGRRPAQTNSVIFEINKFLIGLQSGQERQRHGRLAGQRAAEDDTNRSVSSIEEDFLTASEQLGEDSEDDPFRN</sequence>
<feature type="compositionally biased region" description="Acidic residues" evidence="1">
    <location>
        <begin position="75"/>
        <end position="86"/>
    </location>
</feature>
<organism evidence="2 3">
    <name type="scientific">Cirrhinus mrigala</name>
    <name type="common">Mrigala</name>
    <dbReference type="NCBI Taxonomy" id="683832"/>
    <lineage>
        <taxon>Eukaryota</taxon>
        <taxon>Metazoa</taxon>
        <taxon>Chordata</taxon>
        <taxon>Craniata</taxon>
        <taxon>Vertebrata</taxon>
        <taxon>Euteleostomi</taxon>
        <taxon>Actinopterygii</taxon>
        <taxon>Neopterygii</taxon>
        <taxon>Teleostei</taxon>
        <taxon>Ostariophysi</taxon>
        <taxon>Cypriniformes</taxon>
        <taxon>Cyprinidae</taxon>
        <taxon>Labeoninae</taxon>
        <taxon>Labeonini</taxon>
        <taxon>Cirrhinus</taxon>
    </lineage>
</organism>
<protein>
    <submittedName>
        <fullName evidence="2">Uncharacterized protein</fullName>
    </submittedName>
</protein>
<reference evidence="2 3" key="1">
    <citation type="submission" date="2024-05" db="EMBL/GenBank/DDBJ databases">
        <title>Genome sequencing and assembly of Indian major carp, Cirrhinus mrigala (Hamilton, 1822).</title>
        <authorList>
            <person name="Mohindra V."/>
            <person name="Chowdhury L.M."/>
            <person name="Lal K."/>
            <person name="Jena J.K."/>
        </authorList>
    </citation>
    <scope>NUCLEOTIDE SEQUENCE [LARGE SCALE GENOMIC DNA]</scope>
    <source>
        <strain evidence="2">CM1030</strain>
        <tissue evidence="2">Blood</tissue>
    </source>
</reference>
<evidence type="ECO:0000256" key="1">
    <source>
        <dbReference type="SAM" id="MobiDB-lite"/>
    </source>
</evidence>
<dbReference type="EMBL" id="JAMKFB020000018">
    <property type="protein sequence ID" value="KAL0168734.1"/>
    <property type="molecule type" value="Genomic_DNA"/>
</dbReference>
<feature type="region of interest" description="Disordered" evidence="1">
    <location>
        <begin position="39"/>
        <end position="86"/>
    </location>
</feature>
<proteinExistence type="predicted"/>
<accession>A0ABD0P3V0</accession>
<dbReference type="InterPro" id="IPR008382">
    <property type="entry name" value="SPHK1-interactor_AKAP_110"/>
</dbReference>
<dbReference type="PANTHER" id="PTHR10226:SF7">
    <property type="entry name" value="A-KINASE ANCHOR PROTEIN SPHKAP"/>
    <property type="match status" value="1"/>
</dbReference>
<name>A0ABD0P3V0_CIRMR</name>
<dbReference type="PANTHER" id="PTHR10226">
    <property type="entry name" value="A KINASE ANCHOR PROTEIN"/>
    <property type="match status" value="1"/>
</dbReference>
<feature type="non-terminal residue" evidence="2">
    <location>
        <position position="86"/>
    </location>
</feature>
<comment type="caution">
    <text evidence="2">The sequence shown here is derived from an EMBL/GenBank/DDBJ whole genome shotgun (WGS) entry which is preliminary data.</text>
</comment>
<evidence type="ECO:0000313" key="3">
    <source>
        <dbReference type="Proteomes" id="UP001529510"/>
    </source>
</evidence>
<dbReference type="AlphaFoldDB" id="A0ABD0P3V0"/>
<keyword evidence="3" id="KW-1185">Reference proteome</keyword>
<evidence type="ECO:0000313" key="2">
    <source>
        <dbReference type="EMBL" id="KAL0168734.1"/>
    </source>
</evidence>
<gene>
    <name evidence="2" type="ORF">M9458_036956</name>
</gene>
<feature type="non-terminal residue" evidence="2">
    <location>
        <position position="1"/>
    </location>
</feature>
<dbReference type="Proteomes" id="UP001529510">
    <property type="component" value="Unassembled WGS sequence"/>
</dbReference>